<dbReference type="STRING" id="857967.G0QNR9"/>
<name>G0QNR9_ICHMU</name>
<dbReference type="SUPFAM" id="SSF57184">
    <property type="entry name" value="Growth factor receptor domain"/>
    <property type="match status" value="2"/>
</dbReference>
<dbReference type="Gene3D" id="2.10.220.10">
    <property type="entry name" value="Hormone Receptor, Insulin-like Growth Factor Receptor 1, Chain A, domain 2"/>
    <property type="match status" value="1"/>
</dbReference>
<dbReference type="GeneID" id="14909325"/>
<organism evidence="1 2">
    <name type="scientific">Ichthyophthirius multifiliis</name>
    <name type="common">White spot disease agent</name>
    <name type="synonym">Ich</name>
    <dbReference type="NCBI Taxonomy" id="5932"/>
    <lineage>
        <taxon>Eukaryota</taxon>
        <taxon>Sar</taxon>
        <taxon>Alveolata</taxon>
        <taxon>Ciliophora</taxon>
        <taxon>Intramacronucleata</taxon>
        <taxon>Oligohymenophorea</taxon>
        <taxon>Hymenostomatida</taxon>
        <taxon>Ophryoglenina</taxon>
        <taxon>Ichthyophthirius</taxon>
    </lineage>
</organism>
<dbReference type="InterPro" id="IPR006212">
    <property type="entry name" value="Furin_repeat"/>
</dbReference>
<accession>G0QNR9</accession>
<dbReference type="Proteomes" id="UP000008983">
    <property type="component" value="Unassembled WGS sequence"/>
</dbReference>
<evidence type="ECO:0000313" key="2">
    <source>
        <dbReference type="Proteomes" id="UP000008983"/>
    </source>
</evidence>
<dbReference type="EMBL" id="GL983507">
    <property type="protein sequence ID" value="EGR33149.1"/>
    <property type="molecule type" value="Genomic_DNA"/>
</dbReference>
<proteinExistence type="predicted"/>
<dbReference type="RefSeq" id="XP_004037135.1">
    <property type="nucleotide sequence ID" value="XM_004037087.1"/>
</dbReference>
<keyword evidence="2" id="KW-1185">Reference proteome</keyword>
<dbReference type="AlphaFoldDB" id="G0QNR9"/>
<dbReference type="InParanoid" id="G0QNR9"/>
<evidence type="ECO:0000313" key="1">
    <source>
        <dbReference type="EMBL" id="EGR33149.1"/>
    </source>
</evidence>
<dbReference type="InterPro" id="IPR009030">
    <property type="entry name" value="Growth_fac_rcpt_cys_sf"/>
</dbReference>
<reference evidence="1 2" key="1">
    <citation type="submission" date="2011-07" db="EMBL/GenBank/DDBJ databases">
        <authorList>
            <person name="Coyne R."/>
            <person name="Brami D."/>
            <person name="Johnson J."/>
            <person name="Hostetler J."/>
            <person name="Hannick L."/>
            <person name="Clark T."/>
            <person name="Cassidy-Hanley D."/>
            <person name="Inman J."/>
        </authorList>
    </citation>
    <scope>NUCLEOTIDE SEQUENCE [LARGE SCALE GENOMIC DNA]</scope>
    <source>
        <strain evidence="1 2">G5</strain>
    </source>
</reference>
<protein>
    <submittedName>
        <fullName evidence="1">Uncharacterized protein</fullName>
    </submittedName>
</protein>
<gene>
    <name evidence="1" type="ORF">IMG5_061000</name>
</gene>
<sequence>MNNALQLVNNVQIINVNNANKDIQLLNILKINIQDIAYLVKQGVVFSKNKKKFKQIIQNNNQRCEQSGKCIQCDDSFYLKKQTCLLCEIQYCKKCQKETGICQKCLPEYDLKDGKCINKDNKCIDYPNYCYDNKQEQCLRCKNICIYCTQIGNYLQCEEQHQLSQQYKECIQCQQNCWQCTQQQCLKCNQNFELQNQQCVKIVDFCGEGEFFDGHSCSFCPSNCLKCSDYNTCLECYDELNFVLITQDQRAFCKEKCDQNQYVPLENQEFIFMTKGLPVKMENERTLDCKQCNNQQNQCLQCSGLSDFCIQCQPGLYLFQGTCYKDKCPPDTYKEEGQFICKKCFQSTQQLKSKFDNCIKQDDILENNLFVLNDFVLQQCPWSTVEQYNNCLPLNDCESIIYNPNINNAWCTQCKQKSQFSYFGQCLDKCPEETTLINGNCIQKEFYNQKQKFENSQMHDILFNGFYLTTKSLKDVKIISEQIIQLIGNFKQVDLEIEQDINFDKQDLRKNKVNNQCDSNFCSNKGICKKFFSSYFEMCDCSSDFTGIFQFEQFLYQYYLYKRIVLLNFQEKHRRLSKFAYVLYRFFNLRIQLFLKKIAQ</sequence>
<dbReference type="OMA" id="SHNLCFT"/>
<dbReference type="SMART" id="SM00261">
    <property type="entry name" value="FU"/>
    <property type="match status" value="4"/>
</dbReference>